<reference evidence="1" key="1">
    <citation type="submission" date="2023-07" db="EMBL/GenBank/DDBJ databases">
        <title>The genome sequence of Rhodocytophaga aerolata KACC 12507.</title>
        <authorList>
            <person name="Zhang X."/>
        </authorList>
    </citation>
    <scope>NUCLEOTIDE SEQUENCE</scope>
    <source>
        <strain evidence="1">KACC 12507</strain>
    </source>
</reference>
<comment type="caution">
    <text evidence="1">The sequence shown here is derived from an EMBL/GenBank/DDBJ whole genome shotgun (WGS) entry which is preliminary data.</text>
</comment>
<accession>A0ABT8RK56</accession>
<dbReference type="EMBL" id="JAUKPO010000084">
    <property type="protein sequence ID" value="MDO1451723.1"/>
    <property type="molecule type" value="Genomic_DNA"/>
</dbReference>
<dbReference type="Proteomes" id="UP001168528">
    <property type="component" value="Unassembled WGS sequence"/>
</dbReference>
<gene>
    <name evidence="1" type="ORF">Q0590_35950</name>
</gene>
<sequence length="239" mass="27354">MQKFLWCFLLGVGIHFTLRAQQAPSYIIHAGEIVSAVIPINEQYVYGEFQQGTVWFRNGNSLPALLNYNYLYGEMQFINSKADTLALVEENSLKKITIGEQVFYYMNKNGFVELLTAPLPVKLAKKQNIEIIRSNFRLVGNSGGLGLPAPAPPTSASGTPSYNYKKLYTQKTPGELELTMQTSYYFVDQNERIYRAQRSTLLKLFGRHKKTIEAYIDTNQVDFTREKDLKKLLEYCAQY</sequence>
<dbReference type="RefSeq" id="WP_302042520.1">
    <property type="nucleotide sequence ID" value="NZ_JAUKPO010000084.1"/>
</dbReference>
<keyword evidence="2" id="KW-1185">Reference proteome</keyword>
<organism evidence="1 2">
    <name type="scientific">Rhodocytophaga aerolata</name>
    <dbReference type="NCBI Taxonomy" id="455078"/>
    <lineage>
        <taxon>Bacteria</taxon>
        <taxon>Pseudomonadati</taxon>
        <taxon>Bacteroidota</taxon>
        <taxon>Cytophagia</taxon>
        <taxon>Cytophagales</taxon>
        <taxon>Rhodocytophagaceae</taxon>
        <taxon>Rhodocytophaga</taxon>
    </lineage>
</organism>
<evidence type="ECO:0000313" key="1">
    <source>
        <dbReference type="EMBL" id="MDO1451723.1"/>
    </source>
</evidence>
<proteinExistence type="predicted"/>
<name>A0ABT8RK56_9BACT</name>
<evidence type="ECO:0008006" key="3">
    <source>
        <dbReference type="Google" id="ProtNLM"/>
    </source>
</evidence>
<protein>
    <recommendedName>
        <fullName evidence="3">DUF4476 domain-containing protein</fullName>
    </recommendedName>
</protein>
<evidence type="ECO:0000313" key="2">
    <source>
        <dbReference type="Proteomes" id="UP001168528"/>
    </source>
</evidence>